<dbReference type="InterPro" id="IPR036188">
    <property type="entry name" value="FAD/NAD-bd_sf"/>
</dbReference>
<keyword evidence="5" id="KW-0560">Oxidoreductase</keyword>
<organism evidence="8 9">
    <name type="scientific">Pseudomonas promysalinigenes</name>
    <dbReference type="NCBI Taxonomy" id="485898"/>
    <lineage>
        <taxon>Bacteria</taxon>
        <taxon>Pseudomonadati</taxon>
        <taxon>Pseudomonadota</taxon>
        <taxon>Gammaproteobacteria</taxon>
        <taxon>Pseudomonadales</taxon>
        <taxon>Pseudomonadaceae</taxon>
        <taxon>Pseudomonas</taxon>
    </lineage>
</organism>
<evidence type="ECO:0000256" key="3">
    <source>
        <dbReference type="ARBA" id="ARBA00022630"/>
    </source>
</evidence>
<reference evidence="8" key="1">
    <citation type="submission" date="2022-09" db="EMBL/GenBank/DDBJ databases">
        <title>Complete genome sequence of Pseudomonas promysalinigenes strain RL-WG26, a newly isolated PGPR with the potential for plant salinity stress alleviation.</title>
        <authorList>
            <person name="Ren L."/>
            <person name="Wang G."/>
            <person name="Hu H."/>
        </authorList>
    </citation>
    <scope>NUCLEOTIDE SEQUENCE</scope>
    <source>
        <strain evidence="8">RL-WG26</strain>
    </source>
</reference>
<dbReference type="InterPro" id="IPR051473">
    <property type="entry name" value="P2Ox-like"/>
</dbReference>
<dbReference type="Pfam" id="PF13450">
    <property type="entry name" value="NAD_binding_8"/>
    <property type="match status" value="1"/>
</dbReference>
<proteinExistence type="inferred from homology"/>
<dbReference type="InterPro" id="IPR000172">
    <property type="entry name" value="GMC_OxRdtase_N"/>
</dbReference>
<evidence type="ECO:0000313" key="9">
    <source>
        <dbReference type="Proteomes" id="UP001064504"/>
    </source>
</evidence>
<dbReference type="Proteomes" id="UP001064504">
    <property type="component" value="Chromosome"/>
</dbReference>
<dbReference type="EMBL" id="CP104557">
    <property type="protein sequence ID" value="UXH39390.1"/>
    <property type="molecule type" value="Genomic_DNA"/>
</dbReference>
<feature type="domain" description="Glucose-methanol-choline oxidoreductase N-terminal" evidence="6">
    <location>
        <begin position="231"/>
        <end position="356"/>
    </location>
</feature>
<dbReference type="PANTHER" id="PTHR42784:SF1">
    <property type="entry name" value="PYRANOSE 2-OXIDASE"/>
    <property type="match status" value="1"/>
</dbReference>
<protein>
    <submittedName>
        <fullName evidence="8">GMC family oxidoreductase</fullName>
    </submittedName>
</protein>
<dbReference type="InterPro" id="IPR007867">
    <property type="entry name" value="GMC_OxRtase_C"/>
</dbReference>
<name>A0ABY6AJP8_9PSED</name>
<evidence type="ECO:0000256" key="2">
    <source>
        <dbReference type="ARBA" id="ARBA00010790"/>
    </source>
</evidence>
<accession>A0ABY6AJP8</accession>
<comment type="cofactor">
    <cofactor evidence="1">
        <name>FAD</name>
        <dbReference type="ChEBI" id="CHEBI:57692"/>
    </cofactor>
</comment>
<dbReference type="Gene3D" id="3.50.50.60">
    <property type="entry name" value="FAD/NAD(P)-binding domain"/>
    <property type="match status" value="2"/>
</dbReference>
<comment type="similarity">
    <text evidence="2">Belongs to the GMC oxidoreductase family.</text>
</comment>
<dbReference type="Gene3D" id="2.60.120.430">
    <property type="entry name" value="Galactose-binding lectin"/>
    <property type="match status" value="1"/>
</dbReference>
<dbReference type="RefSeq" id="WP_261744168.1">
    <property type="nucleotide sequence ID" value="NZ_CP104557.1"/>
</dbReference>
<feature type="domain" description="Glucose-methanol-choline oxidoreductase C-terminal" evidence="7">
    <location>
        <begin position="470"/>
        <end position="601"/>
    </location>
</feature>
<keyword evidence="4" id="KW-0274">FAD</keyword>
<evidence type="ECO:0000256" key="1">
    <source>
        <dbReference type="ARBA" id="ARBA00001974"/>
    </source>
</evidence>
<evidence type="ECO:0000259" key="6">
    <source>
        <dbReference type="Pfam" id="PF00732"/>
    </source>
</evidence>
<evidence type="ECO:0000313" key="8">
    <source>
        <dbReference type="EMBL" id="UXH39390.1"/>
    </source>
</evidence>
<evidence type="ECO:0000256" key="4">
    <source>
        <dbReference type="ARBA" id="ARBA00022827"/>
    </source>
</evidence>
<keyword evidence="3" id="KW-0285">Flavoprotein</keyword>
<gene>
    <name evidence="8" type="ORF">N5C08_20870</name>
</gene>
<evidence type="ECO:0000259" key="7">
    <source>
        <dbReference type="Pfam" id="PF05199"/>
    </source>
</evidence>
<dbReference type="Pfam" id="PF00732">
    <property type="entry name" value="GMC_oxred_N"/>
    <property type="match status" value="1"/>
</dbReference>
<dbReference type="SUPFAM" id="SSF51905">
    <property type="entry name" value="FAD/NAD(P)-binding domain"/>
    <property type="match status" value="2"/>
</dbReference>
<evidence type="ECO:0000256" key="5">
    <source>
        <dbReference type="ARBA" id="ARBA00023002"/>
    </source>
</evidence>
<keyword evidence="9" id="KW-1185">Reference proteome</keyword>
<dbReference type="Pfam" id="PF05199">
    <property type="entry name" value="GMC_oxred_C"/>
    <property type="match status" value="1"/>
</dbReference>
<sequence length="740" mass="79438">MSNVQTQTIETADVIVVGAGMAGSVMAYQLGLAGLKVLVLESGPAIPPNRSEYLERFYTAVLKSPEAPYPPQQSEQTPASQFAPRATIQDLITAGSTDPDKAQKSYLVQKGPLLFASTYERVGGGTMWHWMGTALRLLPNDFRMHSAYKVGVDWPISYDDLQTAYCRAEEEMGVSADVAAQTYLGVTFPQGYQYSMHGIPPSLVDQGLGKGIDGTQYQGFNLQVRQTPAGRNSQNDNGRRVCAGNTSCTPICPIQAKYDATVTMAKALDTGNVRILYQTVASKVQVDANGVTGIDYIQYQDDGTRQHGAAQGQRYVIAAHAIETPKLLLNSVGPHSPNGVANSSGQVGMGLSDHPVYLAWGLMPEGKPLFPFRGPLSTSGIEDMRDGAFRSQRAAWRIEIGNEGWNWSKNDPYATVCDFIDGTNDAGANPQNLALSGVALVQQLNSVLTRQFRLGFLVEQLEKDPDKALCRVELSKELTDGLGLPRPQITYDFSDYTKEGFKQARLAATHIITELMGATELTDLDPDPKKGAQTVFEYGGQHYAFYGAGHLMGTYRMGSDRTKSVVNKDQRSWDHPNLFLVGDGVFPTTGTANPTLTITALTFQAADVVASDLLKRTVHVQANQAWQGTGVQVNGQSWQLAVCTGGQWTANPSTGMVGAAGNPGLIAAPGYTLPGQPEGALIGRIGTGGVPFLVGDQAQLPRGQQGELQLCINDDLTGRYGAGLSDNIGSLTVEVRFGAL</sequence>
<dbReference type="PANTHER" id="PTHR42784">
    <property type="entry name" value="PYRANOSE 2-OXIDASE"/>
    <property type="match status" value="1"/>
</dbReference>